<accession>A0ABQ7GQI2</accession>
<evidence type="ECO:0000313" key="2">
    <source>
        <dbReference type="Proteomes" id="UP000815325"/>
    </source>
</evidence>
<reference evidence="1" key="1">
    <citation type="submission" date="2017-08" db="EMBL/GenBank/DDBJ databases">
        <authorList>
            <person name="Polle J.E."/>
            <person name="Barry K."/>
            <person name="Cushman J."/>
            <person name="Schmutz J."/>
            <person name="Tran D."/>
            <person name="Hathwaick L.T."/>
            <person name="Yim W.C."/>
            <person name="Jenkins J."/>
            <person name="Mckie-Krisberg Z.M."/>
            <person name="Prochnik S."/>
            <person name="Lindquist E."/>
            <person name="Dockter R.B."/>
            <person name="Adam C."/>
            <person name="Molina H."/>
            <person name="Bunkerborg J."/>
            <person name="Jin E."/>
            <person name="Buchheim M."/>
            <person name="Magnuson J."/>
        </authorList>
    </citation>
    <scope>NUCLEOTIDE SEQUENCE</scope>
    <source>
        <strain evidence="1">CCAP 19/18</strain>
    </source>
</reference>
<dbReference type="Proteomes" id="UP000815325">
    <property type="component" value="Unassembled WGS sequence"/>
</dbReference>
<protein>
    <recommendedName>
        <fullName evidence="3">Encoded protein</fullName>
    </recommendedName>
</protein>
<comment type="caution">
    <text evidence="1">The sequence shown here is derived from an EMBL/GenBank/DDBJ whole genome shotgun (WGS) entry which is preliminary data.</text>
</comment>
<gene>
    <name evidence="1" type="ORF">DUNSADRAFT_5305</name>
</gene>
<sequence>MGHLKSLQATVTLVCGPDRATLPGASGSLSGVNESSEQFAQMGHLKSLHAGVTLVYGPLRAASPAASGSWSSMNALSGKFVCSYDSGAQNAQGNTSSSSRQLVLVVGFCIQLERWWVDHSGLHLQQQQAACRGWIGHLQHLHTRVMWFFWRGLFSTYDHGANYVVLLERSCLNVRSWQQLCGSFGEVLPHCKIVVPIMCFFWKKSCLNLRSWCQPRGSFGKSPAST</sequence>
<evidence type="ECO:0000313" key="1">
    <source>
        <dbReference type="EMBL" id="KAF5836866.1"/>
    </source>
</evidence>
<name>A0ABQ7GQI2_DUNSA</name>
<keyword evidence="2" id="KW-1185">Reference proteome</keyword>
<organism evidence="1 2">
    <name type="scientific">Dunaliella salina</name>
    <name type="common">Green alga</name>
    <name type="synonym">Protococcus salinus</name>
    <dbReference type="NCBI Taxonomy" id="3046"/>
    <lineage>
        <taxon>Eukaryota</taxon>
        <taxon>Viridiplantae</taxon>
        <taxon>Chlorophyta</taxon>
        <taxon>core chlorophytes</taxon>
        <taxon>Chlorophyceae</taxon>
        <taxon>CS clade</taxon>
        <taxon>Chlamydomonadales</taxon>
        <taxon>Dunaliellaceae</taxon>
        <taxon>Dunaliella</taxon>
    </lineage>
</organism>
<dbReference type="EMBL" id="MU069639">
    <property type="protein sequence ID" value="KAF5836866.1"/>
    <property type="molecule type" value="Genomic_DNA"/>
</dbReference>
<proteinExistence type="predicted"/>
<evidence type="ECO:0008006" key="3">
    <source>
        <dbReference type="Google" id="ProtNLM"/>
    </source>
</evidence>